<evidence type="ECO:0000313" key="3">
    <source>
        <dbReference type="Proteomes" id="UP001190700"/>
    </source>
</evidence>
<feature type="compositionally biased region" description="Polar residues" evidence="1">
    <location>
        <begin position="221"/>
        <end position="233"/>
    </location>
</feature>
<evidence type="ECO:0000313" key="2">
    <source>
        <dbReference type="EMBL" id="KAK3251586.1"/>
    </source>
</evidence>
<organism evidence="2 3">
    <name type="scientific">Cymbomonas tetramitiformis</name>
    <dbReference type="NCBI Taxonomy" id="36881"/>
    <lineage>
        <taxon>Eukaryota</taxon>
        <taxon>Viridiplantae</taxon>
        <taxon>Chlorophyta</taxon>
        <taxon>Pyramimonadophyceae</taxon>
        <taxon>Pyramimonadales</taxon>
        <taxon>Pyramimonadaceae</taxon>
        <taxon>Cymbomonas</taxon>
    </lineage>
</organism>
<feature type="non-terminal residue" evidence="2">
    <location>
        <position position="241"/>
    </location>
</feature>
<keyword evidence="3" id="KW-1185">Reference proteome</keyword>
<protein>
    <submittedName>
        <fullName evidence="2">Uncharacterized protein</fullName>
    </submittedName>
</protein>
<dbReference type="AlphaFoldDB" id="A0AAE0F4A2"/>
<feature type="region of interest" description="Disordered" evidence="1">
    <location>
        <begin position="59"/>
        <end position="79"/>
    </location>
</feature>
<comment type="caution">
    <text evidence="2">The sequence shown here is derived from an EMBL/GenBank/DDBJ whole genome shotgun (WGS) entry which is preliminary data.</text>
</comment>
<proteinExistence type="predicted"/>
<reference evidence="2 3" key="1">
    <citation type="journal article" date="2015" name="Genome Biol. Evol.">
        <title>Comparative Genomics of a Bacterivorous Green Alga Reveals Evolutionary Causalities and Consequences of Phago-Mixotrophic Mode of Nutrition.</title>
        <authorList>
            <person name="Burns J.A."/>
            <person name="Paasch A."/>
            <person name="Narechania A."/>
            <person name="Kim E."/>
        </authorList>
    </citation>
    <scope>NUCLEOTIDE SEQUENCE [LARGE SCALE GENOMIC DNA]</scope>
    <source>
        <strain evidence="2 3">PLY_AMNH</strain>
    </source>
</reference>
<gene>
    <name evidence="2" type="ORF">CYMTET_39078</name>
</gene>
<feature type="region of interest" description="Disordered" evidence="1">
    <location>
        <begin position="216"/>
        <end position="241"/>
    </location>
</feature>
<dbReference type="EMBL" id="LGRX02025953">
    <property type="protein sequence ID" value="KAK3251586.1"/>
    <property type="molecule type" value="Genomic_DNA"/>
</dbReference>
<sequence>MFVEATRGAMEYQMKCCAGAQRVISHRIQTSSYRSAARRVPVAQQFSYSKSCSSRTDRIQVVSAPRRSHGEAEGLFPATENDAGGTSQTWVTRRHLIATFAAAAWWYTCSQARAGPTDGLGVEAAPQRLPCVSGKADSGCAVGSGAVRLAQRKDVDRKFVQAVTSAFEASMRDVGIMNDDFARQRSVFKLQQSGVLPSVAAGGSSALQLALSGLSRLRDPSGQTPKRSSNNLSADLYSSYK</sequence>
<evidence type="ECO:0000256" key="1">
    <source>
        <dbReference type="SAM" id="MobiDB-lite"/>
    </source>
</evidence>
<name>A0AAE0F4A2_9CHLO</name>
<accession>A0AAE0F4A2</accession>
<dbReference type="Proteomes" id="UP001190700">
    <property type="component" value="Unassembled WGS sequence"/>
</dbReference>